<evidence type="ECO:0000313" key="3">
    <source>
        <dbReference type="Proteomes" id="UP001292094"/>
    </source>
</evidence>
<sequence>MVEEGRREAVQAVEGGGERVEVVMVVGRTGKEGVVVQGNKDADKSVERRRRRRRRGRSRDQYGNKADSGDGRMRLCRSGKDHEGDRRLEWE</sequence>
<evidence type="ECO:0000313" key="2">
    <source>
        <dbReference type="EMBL" id="KAK4326808.1"/>
    </source>
</evidence>
<evidence type="ECO:0000256" key="1">
    <source>
        <dbReference type="SAM" id="MobiDB-lite"/>
    </source>
</evidence>
<feature type="region of interest" description="Disordered" evidence="1">
    <location>
        <begin position="29"/>
        <end position="91"/>
    </location>
</feature>
<keyword evidence="3" id="KW-1185">Reference proteome</keyword>
<dbReference type="Proteomes" id="UP001292094">
    <property type="component" value="Unassembled WGS sequence"/>
</dbReference>
<dbReference type="AlphaFoldDB" id="A0AAE1UJ56"/>
<gene>
    <name evidence="2" type="ORF">Pmani_002695</name>
</gene>
<accession>A0AAE1UJ56</accession>
<protein>
    <submittedName>
        <fullName evidence="2">Uncharacterized protein</fullName>
    </submittedName>
</protein>
<dbReference type="EMBL" id="JAWZYT010000197">
    <property type="protein sequence ID" value="KAK4326808.1"/>
    <property type="molecule type" value="Genomic_DNA"/>
</dbReference>
<proteinExistence type="predicted"/>
<organism evidence="2 3">
    <name type="scientific">Petrolisthes manimaculis</name>
    <dbReference type="NCBI Taxonomy" id="1843537"/>
    <lineage>
        <taxon>Eukaryota</taxon>
        <taxon>Metazoa</taxon>
        <taxon>Ecdysozoa</taxon>
        <taxon>Arthropoda</taxon>
        <taxon>Crustacea</taxon>
        <taxon>Multicrustacea</taxon>
        <taxon>Malacostraca</taxon>
        <taxon>Eumalacostraca</taxon>
        <taxon>Eucarida</taxon>
        <taxon>Decapoda</taxon>
        <taxon>Pleocyemata</taxon>
        <taxon>Anomura</taxon>
        <taxon>Galatheoidea</taxon>
        <taxon>Porcellanidae</taxon>
        <taxon>Petrolisthes</taxon>
    </lineage>
</organism>
<reference evidence="2" key="1">
    <citation type="submission" date="2023-11" db="EMBL/GenBank/DDBJ databases">
        <title>Genome assemblies of two species of porcelain crab, Petrolisthes cinctipes and Petrolisthes manimaculis (Anomura: Porcellanidae).</title>
        <authorList>
            <person name="Angst P."/>
        </authorList>
    </citation>
    <scope>NUCLEOTIDE SEQUENCE</scope>
    <source>
        <strain evidence="2">PB745_02</strain>
        <tissue evidence="2">Gill</tissue>
    </source>
</reference>
<comment type="caution">
    <text evidence="2">The sequence shown here is derived from an EMBL/GenBank/DDBJ whole genome shotgun (WGS) entry which is preliminary data.</text>
</comment>
<feature type="compositionally biased region" description="Basic and acidic residues" evidence="1">
    <location>
        <begin position="58"/>
        <end position="91"/>
    </location>
</feature>
<name>A0AAE1UJ56_9EUCA</name>
<feature type="compositionally biased region" description="Basic residues" evidence="1">
    <location>
        <begin position="47"/>
        <end position="57"/>
    </location>
</feature>